<comment type="caution">
    <text evidence="3">The sequence shown here is derived from an EMBL/GenBank/DDBJ whole genome shotgun (WGS) entry which is preliminary data.</text>
</comment>
<dbReference type="SMART" id="SM00014">
    <property type="entry name" value="acidPPc"/>
    <property type="match status" value="1"/>
</dbReference>
<evidence type="ECO:0000259" key="2">
    <source>
        <dbReference type="SMART" id="SM00014"/>
    </source>
</evidence>
<reference evidence="3" key="2">
    <citation type="submission" date="2021-09" db="EMBL/GenBank/DDBJ databases">
        <authorList>
            <person name="Gilroy R."/>
        </authorList>
    </citation>
    <scope>NUCLEOTIDE SEQUENCE</scope>
    <source>
        <strain evidence="3">CHK171-7178</strain>
    </source>
</reference>
<feature type="domain" description="Phosphatidic acid phosphatase type 2/haloperoxidase" evidence="2">
    <location>
        <begin position="91"/>
        <end position="202"/>
    </location>
</feature>
<keyword evidence="1" id="KW-1133">Transmembrane helix</keyword>
<accession>A0A921G300</accession>
<proteinExistence type="predicted"/>
<feature type="transmembrane region" description="Helical" evidence="1">
    <location>
        <begin position="131"/>
        <end position="149"/>
    </location>
</feature>
<feature type="transmembrane region" description="Helical" evidence="1">
    <location>
        <begin position="7"/>
        <end position="29"/>
    </location>
</feature>
<keyword evidence="1" id="KW-0812">Transmembrane</keyword>
<feature type="transmembrane region" description="Helical" evidence="1">
    <location>
        <begin position="60"/>
        <end position="84"/>
    </location>
</feature>
<dbReference type="PANTHER" id="PTHR14969">
    <property type="entry name" value="SPHINGOSINE-1-PHOSPHATE PHOSPHOHYDROLASE"/>
    <property type="match status" value="1"/>
</dbReference>
<dbReference type="EMBL" id="DYWT01000311">
    <property type="protein sequence ID" value="HJF34209.1"/>
    <property type="molecule type" value="Genomic_DNA"/>
</dbReference>
<evidence type="ECO:0000256" key="1">
    <source>
        <dbReference type="SAM" id="Phobius"/>
    </source>
</evidence>
<dbReference type="Proteomes" id="UP000698173">
    <property type="component" value="Unassembled WGS sequence"/>
</dbReference>
<protein>
    <submittedName>
        <fullName evidence="3">Phosphatase PAP2 family protein</fullName>
    </submittedName>
</protein>
<dbReference type="Pfam" id="PF01569">
    <property type="entry name" value="PAP2"/>
    <property type="match status" value="1"/>
</dbReference>
<feature type="transmembrane region" description="Helical" evidence="1">
    <location>
        <begin position="187"/>
        <end position="208"/>
    </location>
</feature>
<evidence type="ECO:0000313" key="3">
    <source>
        <dbReference type="EMBL" id="HJF34209.1"/>
    </source>
</evidence>
<gene>
    <name evidence="3" type="ORF">K8V56_20800</name>
</gene>
<dbReference type="AlphaFoldDB" id="A0A921G300"/>
<sequence length="221" mass="24545">MRELSLRLLIAFVLCIGFGVTFGYIAAAIGSDAIVGFDNAVIGFVQGLEVSWLTSIMKGFTWIGSGYVVAPIALLIAGVLYFGLHYRQQAFLLIVVIAGTALLNKVLKIYFKRERPEIHRIMDANGFSFPSGHSMMAFALYAIIAYIVWRNVKTMVSRFLLILFTAFMIIIIGISRIYIGVHYPSDVVGGFAASALWVTIAISVYAYFQHTRGKREIVSRQ</sequence>
<dbReference type="CDD" id="cd03392">
    <property type="entry name" value="PAP2_like_2"/>
    <property type="match status" value="1"/>
</dbReference>
<feature type="transmembrane region" description="Helical" evidence="1">
    <location>
        <begin position="161"/>
        <end position="181"/>
    </location>
</feature>
<feature type="transmembrane region" description="Helical" evidence="1">
    <location>
        <begin position="91"/>
        <end position="111"/>
    </location>
</feature>
<name>A0A921G300_SPOPS</name>
<keyword evidence="1" id="KW-0472">Membrane</keyword>
<dbReference type="Gene3D" id="1.20.144.10">
    <property type="entry name" value="Phosphatidic acid phosphatase type 2/haloperoxidase"/>
    <property type="match status" value="2"/>
</dbReference>
<dbReference type="InterPro" id="IPR000326">
    <property type="entry name" value="PAP2/HPO"/>
</dbReference>
<dbReference type="PANTHER" id="PTHR14969:SF13">
    <property type="entry name" value="AT30094P"/>
    <property type="match status" value="1"/>
</dbReference>
<organism evidence="3 4">
    <name type="scientific">Sporosarcina psychrophila</name>
    <name type="common">Bacillus psychrophilus</name>
    <dbReference type="NCBI Taxonomy" id="1476"/>
    <lineage>
        <taxon>Bacteria</taxon>
        <taxon>Bacillati</taxon>
        <taxon>Bacillota</taxon>
        <taxon>Bacilli</taxon>
        <taxon>Bacillales</taxon>
        <taxon>Caryophanaceae</taxon>
        <taxon>Sporosarcina</taxon>
    </lineage>
</organism>
<dbReference type="InterPro" id="IPR036938">
    <property type="entry name" value="PAP2/HPO_sf"/>
</dbReference>
<evidence type="ECO:0000313" key="4">
    <source>
        <dbReference type="Proteomes" id="UP000698173"/>
    </source>
</evidence>
<dbReference type="SUPFAM" id="SSF48317">
    <property type="entry name" value="Acid phosphatase/Vanadium-dependent haloperoxidase"/>
    <property type="match status" value="1"/>
</dbReference>
<reference evidence="3" key="1">
    <citation type="journal article" date="2021" name="PeerJ">
        <title>Extensive microbial diversity within the chicken gut microbiome revealed by metagenomics and culture.</title>
        <authorList>
            <person name="Gilroy R."/>
            <person name="Ravi A."/>
            <person name="Getino M."/>
            <person name="Pursley I."/>
            <person name="Horton D.L."/>
            <person name="Alikhan N.F."/>
            <person name="Baker D."/>
            <person name="Gharbi K."/>
            <person name="Hall N."/>
            <person name="Watson M."/>
            <person name="Adriaenssens E.M."/>
            <person name="Foster-Nyarko E."/>
            <person name="Jarju S."/>
            <person name="Secka A."/>
            <person name="Antonio M."/>
            <person name="Oren A."/>
            <person name="Chaudhuri R.R."/>
            <person name="La Ragione R."/>
            <person name="Hildebrand F."/>
            <person name="Pallen M.J."/>
        </authorList>
    </citation>
    <scope>NUCLEOTIDE SEQUENCE</scope>
    <source>
        <strain evidence="3">CHK171-7178</strain>
    </source>
</reference>